<dbReference type="eggNOG" id="ENOG5033EBU">
    <property type="taxonomic scope" value="Bacteria"/>
</dbReference>
<dbReference type="OrthoDB" id="512307at2"/>
<protein>
    <recommendedName>
        <fullName evidence="1">DUF4325 domain-containing protein</fullName>
    </recommendedName>
</protein>
<evidence type="ECO:0000313" key="3">
    <source>
        <dbReference type="Proteomes" id="UP000011744"/>
    </source>
</evidence>
<name>M3A4V8_9PROT</name>
<dbReference type="InterPro" id="IPR025474">
    <property type="entry name" value="DUF4325"/>
</dbReference>
<organism evidence="2 3">
    <name type="scientific">Paramagnetospirillum caucaseum</name>
    <dbReference type="NCBI Taxonomy" id="1244869"/>
    <lineage>
        <taxon>Bacteria</taxon>
        <taxon>Pseudomonadati</taxon>
        <taxon>Pseudomonadota</taxon>
        <taxon>Alphaproteobacteria</taxon>
        <taxon>Rhodospirillales</taxon>
        <taxon>Magnetospirillaceae</taxon>
        <taxon>Paramagnetospirillum</taxon>
    </lineage>
</organism>
<gene>
    <name evidence="2" type="ORF">H261_21226</name>
</gene>
<comment type="caution">
    <text evidence="2">The sequence shown here is derived from an EMBL/GenBank/DDBJ whole genome shotgun (WGS) entry which is preliminary data.</text>
</comment>
<dbReference type="Proteomes" id="UP000011744">
    <property type="component" value="Unassembled WGS sequence"/>
</dbReference>
<proteinExistence type="predicted"/>
<dbReference type="EMBL" id="AONQ01000097">
    <property type="protein sequence ID" value="EME67883.1"/>
    <property type="molecule type" value="Genomic_DNA"/>
</dbReference>
<evidence type="ECO:0000259" key="1">
    <source>
        <dbReference type="Pfam" id="PF14213"/>
    </source>
</evidence>
<reference evidence="2 3" key="1">
    <citation type="journal article" date="2014" name="Genome Announc.">
        <title>Draft Genome Sequence of Magnetospirillum sp. Strain SO-1, a Freshwater Magnetotactic Bacterium Isolated from the Ol'khovka River, Russia.</title>
        <authorList>
            <person name="Grouzdev D.S."/>
            <person name="Dziuba M.V."/>
            <person name="Sukhacheva M.S."/>
            <person name="Mardanov A.V."/>
            <person name="Beletskiy A.V."/>
            <person name="Kuznetsov B.B."/>
            <person name="Skryabin K.G."/>
        </authorList>
    </citation>
    <scope>NUCLEOTIDE SEQUENCE [LARGE SCALE GENOMIC DNA]</scope>
    <source>
        <strain evidence="2 3">SO-1</strain>
    </source>
</reference>
<feature type="domain" description="DUF4325" evidence="1">
    <location>
        <begin position="22"/>
        <end position="80"/>
    </location>
</feature>
<dbReference type="AlphaFoldDB" id="M3A4V8"/>
<sequence length="112" mass="12352">MATIKIKIYDVVGGGEFVDTSDGHKVHDLVAKAIESGDVADLSFQGGTQIITAFTNAAIGQLYNEFSEDEIRRHLRLTDLPDGFSDTLVKSINRAKRYFANKDDADSIEENE</sequence>
<dbReference type="RefSeq" id="WP_008621720.1">
    <property type="nucleotide sequence ID" value="NZ_AONQ01000097.1"/>
</dbReference>
<dbReference type="Pfam" id="PF14213">
    <property type="entry name" value="DUF4325"/>
    <property type="match status" value="1"/>
</dbReference>
<accession>M3A4V8</accession>
<evidence type="ECO:0000313" key="2">
    <source>
        <dbReference type="EMBL" id="EME67883.1"/>
    </source>
</evidence>
<keyword evidence="3" id="KW-1185">Reference proteome</keyword>